<dbReference type="EMBL" id="PEHN01000009">
    <property type="protein sequence ID" value="PHZ27423.1"/>
    <property type="molecule type" value="Genomic_DNA"/>
</dbReference>
<evidence type="ECO:0000313" key="1">
    <source>
        <dbReference type="EMBL" id="PHZ27423.1"/>
    </source>
</evidence>
<organism evidence="1 2">
    <name type="scientific">Yersinia bercovieri</name>
    <dbReference type="NCBI Taxonomy" id="634"/>
    <lineage>
        <taxon>Bacteria</taxon>
        <taxon>Pseudomonadati</taxon>
        <taxon>Pseudomonadota</taxon>
        <taxon>Gammaproteobacteria</taxon>
        <taxon>Enterobacterales</taxon>
        <taxon>Yersiniaceae</taxon>
        <taxon>Yersinia</taxon>
    </lineage>
</organism>
<name>A0A2G4U282_YERBE</name>
<comment type="caution">
    <text evidence="1">The sequence shown here is derived from an EMBL/GenBank/DDBJ whole genome shotgun (WGS) entry which is preliminary data.</text>
</comment>
<evidence type="ECO:0000313" key="2">
    <source>
        <dbReference type="Proteomes" id="UP000229378"/>
    </source>
</evidence>
<sequence>MKGVSDEKLKVFEGVCMVIGRAVIGLDELGHPISKELIIGALEQMQDKVAEEGGFGPVYLEVAIKKMKG</sequence>
<gene>
    <name evidence="1" type="ORF">CS533_10870</name>
</gene>
<dbReference type="Proteomes" id="UP000229378">
    <property type="component" value="Unassembled WGS sequence"/>
</dbReference>
<accession>A0A2G4U282</accession>
<protein>
    <submittedName>
        <fullName evidence="1">Uncharacterized protein</fullName>
    </submittedName>
</protein>
<dbReference type="AlphaFoldDB" id="A0A2G4U282"/>
<proteinExistence type="predicted"/>
<reference evidence="1 2" key="1">
    <citation type="submission" date="2017-10" db="EMBL/GenBank/DDBJ databases">
        <authorList>
            <person name="Banno H."/>
            <person name="Chua N.-H."/>
        </authorList>
    </citation>
    <scope>NUCLEOTIDE SEQUENCE [LARGE SCALE GENOMIC DNA]</scope>
    <source>
        <strain evidence="1 2">SCPM-O-B-7607</strain>
    </source>
</reference>